<sequence>MQATIVENASPSAVSSNSARVEDAALSFSELHATKADHNRTWSSLFVVANHSENYSLYQEELVFSNEGVLQIKASEEKISEGEEYWKNSLVGYFIGSRPPFQAIRSQDDLTKVMGSDPQYIHNRLLILCPWDCKPLFLDQLTSKRERIGFAKICIKVPASKELPKSLQIFLKSKHDYTIRIEYDLKPVRNQKSILSLVDSSSHLIQGEQLHEEVIKFYENLLAPRMPQDRTTNKEDVAFCSKLGGLIRQGLFSNAISSGPNAMHLLNSVCYKSSTRPCLSYGTDGQSLREAFNRFGNVVEARVITDRDTGWSRCFGFMNFDNGESASYSIASMAGQE</sequence>
<gene>
    <name evidence="4" type="ORF">MUK42_08504</name>
</gene>
<dbReference type="PROSITE" id="PS50102">
    <property type="entry name" value="RRM"/>
    <property type="match status" value="1"/>
</dbReference>
<evidence type="ECO:0000259" key="3">
    <source>
        <dbReference type="PROSITE" id="PS50102"/>
    </source>
</evidence>
<dbReference type="Proteomes" id="UP001055439">
    <property type="component" value="Chromosome 1"/>
</dbReference>
<evidence type="ECO:0000256" key="2">
    <source>
        <dbReference type="PROSITE-ProRule" id="PRU00176"/>
    </source>
</evidence>
<dbReference type="AlphaFoldDB" id="A0A9E7JAG9"/>
<name>A0A9E7JAG9_9LILI</name>
<dbReference type="OrthoDB" id="439808at2759"/>
<evidence type="ECO:0000313" key="4">
    <source>
        <dbReference type="EMBL" id="URD73187.1"/>
    </source>
</evidence>
<dbReference type="InterPro" id="IPR052462">
    <property type="entry name" value="SLIRP/GR-RBP-like"/>
</dbReference>
<dbReference type="PANTHER" id="PTHR48027">
    <property type="entry name" value="HETEROGENEOUS NUCLEAR RIBONUCLEOPROTEIN 87F-RELATED"/>
    <property type="match status" value="1"/>
</dbReference>
<dbReference type="GO" id="GO:0003723">
    <property type="term" value="F:RNA binding"/>
    <property type="evidence" value="ECO:0007669"/>
    <property type="project" value="UniProtKB-UniRule"/>
</dbReference>
<dbReference type="EMBL" id="CP097502">
    <property type="protein sequence ID" value="URD73187.1"/>
    <property type="molecule type" value="Genomic_DNA"/>
</dbReference>
<evidence type="ECO:0000313" key="5">
    <source>
        <dbReference type="Proteomes" id="UP001055439"/>
    </source>
</evidence>
<dbReference type="InterPro" id="IPR000504">
    <property type="entry name" value="RRM_dom"/>
</dbReference>
<keyword evidence="1 2" id="KW-0694">RNA-binding</keyword>
<dbReference type="InterPro" id="IPR035979">
    <property type="entry name" value="RBD_domain_sf"/>
</dbReference>
<reference evidence="4" key="1">
    <citation type="submission" date="2022-05" db="EMBL/GenBank/DDBJ databases">
        <title>The Musa troglodytarum L. genome provides insights into the mechanism of non-climacteric behaviour and enrichment of carotenoids.</title>
        <authorList>
            <person name="Wang J."/>
        </authorList>
    </citation>
    <scope>NUCLEOTIDE SEQUENCE</scope>
    <source>
        <tissue evidence="4">Leaf</tissue>
    </source>
</reference>
<feature type="domain" description="RRM" evidence="3">
    <location>
        <begin position="279"/>
        <end position="337"/>
    </location>
</feature>
<dbReference type="Pfam" id="PF00076">
    <property type="entry name" value="RRM_1"/>
    <property type="match status" value="1"/>
</dbReference>
<dbReference type="SUPFAM" id="SSF54928">
    <property type="entry name" value="RNA-binding domain, RBD"/>
    <property type="match status" value="1"/>
</dbReference>
<dbReference type="InterPro" id="IPR012677">
    <property type="entry name" value="Nucleotide-bd_a/b_plait_sf"/>
</dbReference>
<keyword evidence="5" id="KW-1185">Reference proteome</keyword>
<organism evidence="4 5">
    <name type="scientific">Musa troglodytarum</name>
    <name type="common">fe'i banana</name>
    <dbReference type="NCBI Taxonomy" id="320322"/>
    <lineage>
        <taxon>Eukaryota</taxon>
        <taxon>Viridiplantae</taxon>
        <taxon>Streptophyta</taxon>
        <taxon>Embryophyta</taxon>
        <taxon>Tracheophyta</taxon>
        <taxon>Spermatophyta</taxon>
        <taxon>Magnoliopsida</taxon>
        <taxon>Liliopsida</taxon>
        <taxon>Zingiberales</taxon>
        <taxon>Musaceae</taxon>
        <taxon>Musa</taxon>
    </lineage>
</organism>
<dbReference type="Gene3D" id="3.30.70.330">
    <property type="match status" value="1"/>
</dbReference>
<proteinExistence type="predicted"/>
<accession>A0A9E7JAG9</accession>
<evidence type="ECO:0000256" key="1">
    <source>
        <dbReference type="ARBA" id="ARBA00022884"/>
    </source>
</evidence>
<protein>
    <recommendedName>
        <fullName evidence="3">RRM domain-containing protein</fullName>
    </recommendedName>
</protein>